<keyword evidence="3" id="KW-1185">Reference proteome</keyword>
<evidence type="ECO:0000256" key="1">
    <source>
        <dbReference type="SAM" id="MobiDB-lite"/>
    </source>
</evidence>
<reference evidence="2 3" key="1">
    <citation type="submission" date="2013-11" db="EMBL/GenBank/DDBJ databases">
        <title>Opisthorchis viverrini - life in the bile duct.</title>
        <authorList>
            <person name="Young N.D."/>
            <person name="Nagarajan N."/>
            <person name="Lin S.J."/>
            <person name="Korhonen P.K."/>
            <person name="Jex A.R."/>
            <person name="Hall R.S."/>
            <person name="Safavi-Hemami H."/>
            <person name="Kaewkong W."/>
            <person name="Bertrand D."/>
            <person name="Gao S."/>
            <person name="Seet Q."/>
            <person name="Wongkham S."/>
            <person name="Teh B.T."/>
            <person name="Wongkham C."/>
            <person name="Intapan P.M."/>
            <person name="Maleewong W."/>
            <person name="Yang X."/>
            <person name="Hu M."/>
            <person name="Wang Z."/>
            <person name="Hofmann A."/>
            <person name="Sternberg P.W."/>
            <person name="Tan P."/>
            <person name="Wang J."/>
            <person name="Gasser R.B."/>
        </authorList>
    </citation>
    <scope>NUCLEOTIDE SEQUENCE [LARGE SCALE GENOMIC DNA]</scope>
</reference>
<organism evidence="2 3">
    <name type="scientific">Opisthorchis viverrini</name>
    <name type="common">Southeast Asian liver fluke</name>
    <dbReference type="NCBI Taxonomy" id="6198"/>
    <lineage>
        <taxon>Eukaryota</taxon>
        <taxon>Metazoa</taxon>
        <taxon>Spiralia</taxon>
        <taxon>Lophotrochozoa</taxon>
        <taxon>Platyhelminthes</taxon>
        <taxon>Trematoda</taxon>
        <taxon>Digenea</taxon>
        <taxon>Opisthorchiida</taxon>
        <taxon>Opisthorchiata</taxon>
        <taxon>Opisthorchiidae</taxon>
        <taxon>Opisthorchis</taxon>
    </lineage>
</organism>
<dbReference type="EMBL" id="KL596768">
    <property type="protein sequence ID" value="KER25710.1"/>
    <property type="molecule type" value="Genomic_DNA"/>
</dbReference>
<evidence type="ECO:0000313" key="3">
    <source>
        <dbReference type="Proteomes" id="UP000054324"/>
    </source>
</evidence>
<dbReference type="GeneID" id="20321064"/>
<name>A0A074ZQV3_OPIVI</name>
<proteinExistence type="predicted"/>
<feature type="compositionally biased region" description="Polar residues" evidence="1">
    <location>
        <begin position="237"/>
        <end position="248"/>
    </location>
</feature>
<feature type="region of interest" description="Disordered" evidence="1">
    <location>
        <begin position="227"/>
        <end position="248"/>
    </location>
</feature>
<dbReference type="KEGG" id="ovi:T265_06885"/>
<gene>
    <name evidence="2" type="ORF">T265_06885</name>
</gene>
<dbReference type="CTD" id="20321064"/>
<protein>
    <submittedName>
        <fullName evidence="2">Uncharacterized protein</fullName>
    </submittedName>
</protein>
<sequence>MLRNECTEYSFVCHKRRNKAAQGEANPETDLDRFRAAATHFTPSMGLKVRKCFEPTEKSSFSVTIRKIRFLNARNFLKHHQNRKPASIQATQSFSRFSKSLRVSKNASEARPNVISIQAFHRRTTNVDGCFLNVYQAACINVKMSQRGAVVTFALAHTRLLLLCSSSKTERRWIRLNSCWLVHLVVNPAPLLRVISSLGVRVAELGRHGPYEDMPLLVRMPTNPDRASLTRRFSPPQGDSSTTLWDAL</sequence>
<dbReference type="Proteomes" id="UP000054324">
    <property type="component" value="Unassembled WGS sequence"/>
</dbReference>
<accession>A0A074ZQV3</accession>
<dbReference type="AlphaFoldDB" id="A0A074ZQV3"/>
<dbReference type="RefSeq" id="XP_009170537.1">
    <property type="nucleotide sequence ID" value="XM_009172273.1"/>
</dbReference>
<evidence type="ECO:0000313" key="2">
    <source>
        <dbReference type="EMBL" id="KER25710.1"/>
    </source>
</evidence>